<dbReference type="AlphaFoldDB" id="U2HZZ6"/>
<dbReference type="OrthoDB" id="9801773at2"/>
<dbReference type="RefSeq" id="WP_021068543.1">
    <property type="nucleotide sequence ID" value="NZ_ATDL01000003.1"/>
</dbReference>
<dbReference type="PANTHER" id="PTHR11092:SF0">
    <property type="entry name" value="EPIMERASE FAMILY PROTEIN SDR39U1"/>
    <property type="match status" value="1"/>
</dbReference>
<keyword evidence="3" id="KW-1185">Reference proteome</keyword>
<dbReference type="Gene3D" id="3.40.50.720">
    <property type="entry name" value="NAD(P)-binding Rossmann-like Domain"/>
    <property type="match status" value="1"/>
</dbReference>
<dbReference type="Proteomes" id="UP000016584">
    <property type="component" value="Unassembled WGS sequence"/>
</dbReference>
<name>U2HZZ6_9SPHI</name>
<dbReference type="Pfam" id="PF01370">
    <property type="entry name" value="Epimerase"/>
    <property type="match status" value="1"/>
</dbReference>
<dbReference type="InterPro" id="IPR036291">
    <property type="entry name" value="NAD(P)-bd_dom_sf"/>
</dbReference>
<sequence>MKKVVLAGGSGHLGRLLAELLIKAGMKVVVFSRSKVDKTMEKVDYVYWDGETLGDWVGELEDADTLINLCGKSIQCRFTKENQQTLTNSRVVPTKLLGEALRSLRRPPRLWINFSGISIFGGKENLHAEDSTDYGVDFLSVLAQEWEAAFVDIPLRNTQKVILRISPVLSKGSGMFAELHPLVKMGLGGKVGDGKQMVSWIHEHDFVQMVKWVMESKEPAPVYHACSSDTRSNKDFMRVFREEAKISLGLPVPVFMAYVGSFLKGVDVSLLLQTVPATTKQTIEDGFKFKYNYLHSALAQLIKST</sequence>
<organism evidence="2 3">
    <name type="scientific">Sphingobacterium paucimobilis HER1398</name>
    <dbReference type="NCBI Taxonomy" id="1346330"/>
    <lineage>
        <taxon>Bacteria</taxon>
        <taxon>Pseudomonadati</taxon>
        <taxon>Bacteroidota</taxon>
        <taxon>Sphingobacteriia</taxon>
        <taxon>Sphingobacteriales</taxon>
        <taxon>Sphingobacteriaceae</taxon>
        <taxon>Sphingobacterium</taxon>
    </lineage>
</organism>
<feature type="domain" description="NAD-dependent epimerase/dehydratase" evidence="1">
    <location>
        <begin position="4"/>
        <end position="219"/>
    </location>
</feature>
<dbReference type="EMBL" id="ATDL01000003">
    <property type="protein sequence ID" value="ERJ61102.1"/>
    <property type="molecule type" value="Genomic_DNA"/>
</dbReference>
<evidence type="ECO:0000313" key="3">
    <source>
        <dbReference type="Proteomes" id="UP000016584"/>
    </source>
</evidence>
<reference evidence="2 3" key="1">
    <citation type="journal article" date="2013" name="Genome Announc.">
        <title>The Draft Genome Sequence of Sphingomonas paucimobilis Strain HER1398 (Proteobacteria), Host to the Giant PAU Phage, Indicates That It Is a Member of the Genus Sphingobacterium (Bacteroidetes).</title>
        <authorList>
            <person name="White R.A.III."/>
            <person name="Suttle C.A."/>
        </authorList>
    </citation>
    <scope>NUCLEOTIDE SEQUENCE [LARGE SCALE GENOMIC DNA]</scope>
    <source>
        <strain evidence="2 3">HER1398</strain>
    </source>
</reference>
<gene>
    <name evidence="2" type="ORF">M472_20335</name>
</gene>
<evidence type="ECO:0000259" key="1">
    <source>
        <dbReference type="Pfam" id="PF01370"/>
    </source>
</evidence>
<dbReference type="SUPFAM" id="SSF51735">
    <property type="entry name" value="NAD(P)-binding Rossmann-fold domains"/>
    <property type="match status" value="1"/>
</dbReference>
<dbReference type="STRING" id="1346330.M472_20335"/>
<dbReference type="PATRIC" id="fig|1346330.5.peg.350"/>
<comment type="caution">
    <text evidence="2">The sequence shown here is derived from an EMBL/GenBank/DDBJ whole genome shotgun (WGS) entry which is preliminary data.</text>
</comment>
<dbReference type="PANTHER" id="PTHR11092">
    <property type="entry name" value="SUGAR NUCLEOTIDE EPIMERASE RELATED"/>
    <property type="match status" value="1"/>
</dbReference>
<dbReference type="InterPro" id="IPR001509">
    <property type="entry name" value="Epimerase_deHydtase"/>
</dbReference>
<accession>U2HZZ6</accession>
<evidence type="ECO:0000313" key="2">
    <source>
        <dbReference type="EMBL" id="ERJ61102.1"/>
    </source>
</evidence>
<protein>
    <recommendedName>
        <fullName evidence="1">NAD-dependent epimerase/dehydratase domain-containing protein</fullName>
    </recommendedName>
</protein>
<proteinExistence type="predicted"/>
<dbReference type="eggNOG" id="COG1090">
    <property type="taxonomic scope" value="Bacteria"/>
</dbReference>